<name>A0A484LER6_9ASTE</name>
<dbReference type="AlphaFoldDB" id="A0A484LER6"/>
<evidence type="ECO:0000313" key="3">
    <source>
        <dbReference type="Proteomes" id="UP000595140"/>
    </source>
</evidence>
<reference evidence="2 3" key="1">
    <citation type="submission" date="2018-04" db="EMBL/GenBank/DDBJ databases">
        <authorList>
            <person name="Vogel A."/>
        </authorList>
    </citation>
    <scope>NUCLEOTIDE SEQUENCE [LARGE SCALE GENOMIC DNA]</scope>
</reference>
<dbReference type="EMBL" id="OOIL02001392">
    <property type="protein sequence ID" value="VFQ74913.1"/>
    <property type="molecule type" value="Genomic_DNA"/>
</dbReference>
<sequence>MSEPIEYAYIECSGRKEANLALEYDCIDDDFGKKLKVRIVESLPPKYEDYGVQESCFQRVLEMVETMRALEEVEEAEQMKIVTKVTEASEKIKVGLACGITESRQKPTSRYCFGCFLEYPNVTSPFLMNECWPSSLVTPPKPQSRATRSKSRSPVNCKQRHHQSPSLSPSIRRARRNYRSKSPITALPRVMNVIGVARERETPFALSPFSSF</sequence>
<gene>
    <name evidence="2" type="ORF">CCAM_LOCUS16689</name>
</gene>
<feature type="region of interest" description="Disordered" evidence="1">
    <location>
        <begin position="138"/>
        <end position="179"/>
    </location>
</feature>
<organism evidence="2 3">
    <name type="scientific">Cuscuta campestris</name>
    <dbReference type="NCBI Taxonomy" id="132261"/>
    <lineage>
        <taxon>Eukaryota</taxon>
        <taxon>Viridiplantae</taxon>
        <taxon>Streptophyta</taxon>
        <taxon>Embryophyta</taxon>
        <taxon>Tracheophyta</taxon>
        <taxon>Spermatophyta</taxon>
        <taxon>Magnoliopsida</taxon>
        <taxon>eudicotyledons</taxon>
        <taxon>Gunneridae</taxon>
        <taxon>Pentapetalae</taxon>
        <taxon>asterids</taxon>
        <taxon>lamiids</taxon>
        <taxon>Solanales</taxon>
        <taxon>Convolvulaceae</taxon>
        <taxon>Cuscuteae</taxon>
        <taxon>Cuscuta</taxon>
        <taxon>Cuscuta subgen. Grammica</taxon>
        <taxon>Cuscuta sect. Cleistogrammica</taxon>
    </lineage>
</organism>
<dbReference type="Proteomes" id="UP000595140">
    <property type="component" value="Unassembled WGS sequence"/>
</dbReference>
<accession>A0A484LER6</accession>
<keyword evidence="3" id="KW-1185">Reference proteome</keyword>
<evidence type="ECO:0000256" key="1">
    <source>
        <dbReference type="SAM" id="MobiDB-lite"/>
    </source>
</evidence>
<proteinExistence type="predicted"/>
<evidence type="ECO:0000313" key="2">
    <source>
        <dbReference type="EMBL" id="VFQ74913.1"/>
    </source>
</evidence>
<protein>
    <submittedName>
        <fullName evidence="2">Uncharacterized protein</fullName>
    </submittedName>
</protein>